<evidence type="ECO:0000313" key="3">
    <source>
        <dbReference type="Ensembl" id="ENSDCDP00010026824.1"/>
    </source>
</evidence>
<dbReference type="SMART" id="SM00407">
    <property type="entry name" value="IGc1"/>
    <property type="match status" value="1"/>
</dbReference>
<feature type="transmembrane region" description="Helical" evidence="1">
    <location>
        <begin position="38"/>
        <end position="59"/>
    </location>
</feature>
<dbReference type="SUPFAM" id="SSF48726">
    <property type="entry name" value="Immunoglobulin"/>
    <property type="match status" value="1"/>
</dbReference>
<dbReference type="Gene3D" id="2.60.40.10">
    <property type="entry name" value="Immunoglobulins"/>
    <property type="match status" value="1"/>
</dbReference>
<dbReference type="GeneTree" id="ENSGT01120000277901"/>
<keyword evidence="1" id="KW-0472">Membrane</keyword>
<evidence type="ECO:0000313" key="4">
    <source>
        <dbReference type="Proteomes" id="UP000694580"/>
    </source>
</evidence>
<organism evidence="3 4">
    <name type="scientific">Denticeps clupeoides</name>
    <name type="common">denticle herring</name>
    <dbReference type="NCBI Taxonomy" id="299321"/>
    <lineage>
        <taxon>Eukaryota</taxon>
        <taxon>Metazoa</taxon>
        <taxon>Chordata</taxon>
        <taxon>Craniata</taxon>
        <taxon>Vertebrata</taxon>
        <taxon>Euteleostomi</taxon>
        <taxon>Actinopterygii</taxon>
        <taxon>Neopterygii</taxon>
        <taxon>Teleostei</taxon>
        <taxon>Clupei</taxon>
        <taxon>Clupeiformes</taxon>
        <taxon>Denticipitoidei</taxon>
        <taxon>Denticipitidae</taxon>
        <taxon>Denticeps</taxon>
    </lineage>
</organism>
<dbReference type="InterPro" id="IPR003597">
    <property type="entry name" value="Ig_C1-set"/>
</dbReference>
<proteinExistence type="predicted"/>
<dbReference type="InterPro" id="IPR007110">
    <property type="entry name" value="Ig-like_dom"/>
</dbReference>
<accession>A0AAY4C1G8</accession>
<name>A0AAY4C1G8_9TELE</name>
<dbReference type="PANTHER" id="PTHR19944:SF99">
    <property type="entry name" value="HLA CLASS II HISTOCOMPATIBILITY ANTIGEN, DRB1 BETA CHAIN"/>
    <property type="match status" value="1"/>
</dbReference>
<keyword evidence="1" id="KW-1133">Transmembrane helix</keyword>
<sequence length="256" mass="28500">DGPGSSRMASLLHRSGVCAVSLSLYCVVPASPYTMAALFFWFLAGLETLSSGAVGRFWIYGYNQRDIMHVDLEEEGVAARSDAGSFMVEERRSKLYFKSKEMRLMRICSAVQTVFSLSNSSLSRVSLAGEEGRRYLACTVRGFYPNVIRVRWVHRGKKVFFGTTTTGLLPQKDGTFQITNYLMLENGTAESFFCETEHVSIEGKLKLRLGGSIQKKKSLSGELHDGVISASIICWFHQHAGSRALSARDLRSLDRL</sequence>
<protein>
    <recommendedName>
        <fullName evidence="2">Ig-like domain-containing protein</fullName>
    </recommendedName>
</protein>
<dbReference type="InterPro" id="IPR050160">
    <property type="entry name" value="MHC/Immunoglobulin"/>
</dbReference>
<reference evidence="3" key="1">
    <citation type="submission" date="2025-08" db="UniProtKB">
        <authorList>
            <consortium name="Ensembl"/>
        </authorList>
    </citation>
    <scope>IDENTIFICATION</scope>
</reference>
<reference evidence="3" key="2">
    <citation type="submission" date="2025-09" db="UniProtKB">
        <authorList>
            <consortium name="Ensembl"/>
        </authorList>
    </citation>
    <scope>IDENTIFICATION</scope>
</reference>
<keyword evidence="1" id="KW-0812">Transmembrane</keyword>
<evidence type="ECO:0000259" key="2">
    <source>
        <dbReference type="PROSITE" id="PS50835"/>
    </source>
</evidence>
<dbReference type="Ensembl" id="ENSDCDT00010033282.1">
    <property type="protein sequence ID" value="ENSDCDP00010026824.1"/>
    <property type="gene ID" value="ENSDCDG00010017087.1"/>
</dbReference>
<dbReference type="PANTHER" id="PTHR19944">
    <property type="entry name" value="MHC CLASS II-RELATED"/>
    <property type="match status" value="1"/>
</dbReference>
<dbReference type="AlphaFoldDB" id="A0AAY4C1G8"/>
<dbReference type="InterPro" id="IPR013783">
    <property type="entry name" value="Ig-like_fold"/>
</dbReference>
<dbReference type="PROSITE" id="PS50835">
    <property type="entry name" value="IG_LIKE"/>
    <property type="match status" value="1"/>
</dbReference>
<evidence type="ECO:0000256" key="1">
    <source>
        <dbReference type="SAM" id="Phobius"/>
    </source>
</evidence>
<feature type="domain" description="Ig-like" evidence="2">
    <location>
        <begin position="129"/>
        <end position="220"/>
    </location>
</feature>
<dbReference type="InterPro" id="IPR036179">
    <property type="entry name" value="Ig-like_dom_sf"/>
</dbReference>
<dbReference type="Proteomes" id="UP000694580">
    <property type="component" value="Unplaced"/>
</dbReference>
<dbReference type="Pfam" id="PF07654">
    <property type="entry name" value="C1-set"/>
    <property type="match status" value="1"/>
</dbReference>
<keyword evidence="4" id="KW-1185">Reference proteome</keyword>